<dbReference type="PANTHER" id="PTHR30329:SF21">
    <property type="entry name" value="LIPOPROTEIN YIAD-RELATED"/>
    <property type="match status" value="1"/>
</dbReference>
<keyword evidence="4" id="KW-1185">Reference proteome</keyword>
<evidence type="ECO:0000259" key="2">
    <source>
        <dbReference type="PROSITE" id="PS51123"/>
    </source>
</evidence>
<dbReference type="GO" id="GO:0016020">
    <property type="term" value="C:membrane"/>
    <property type="evidence" value="ECO:0007669"/>
    <property type="project" value="UniProtKB-UniRule"/>
</dbReference>
<dbReference type="InterPro" id="IPR006665">
    <property type="entry name" value="OmpA-like"/>
</dbReference>
<evidence type="ECO:0000256" key="1">
    <source>
        <dbReference type="PROSITE-ProRule" id="PRU00473"/>
    </source>
</evidence>
<dbReference type="SUPFAM" id="SSF103088">
    <property type="entry name" value="OmpA-like"/>
    <property type="match status" value="1"/>
</dbReference>
<dbReference type="AlphaFoldDB" id="A0A6M8FLR8"/>
<dbReference type="RefSeq" id="WP_173210936.1">
    <property type="nucleotide sequence ID" value="NZ_CP053697.2"/>
</dbReference>
<keyword evidence="1" id="KW-0472">Membrane</keyword>
<dbReference type="Gene3D" id="3.30.1330.60">
    <property type="entry name" value="OmpA-like domain"/>
    <property type="match status" value="1"/>
</dbReference>
<dbReference type="PANTHER" id="PTHR30329">
    <property type="entry name" value="STATOR ELEMENT OF FLAGELLAR MOTOR COMPLEX"/>
    <property type="match status" value="1"/>
</dbReference>
<evidence type="ECO:0000313" key="4">
    <source>
        <dbReference type="Proteomes" id="UP000501379"/>
    </source>
</evidence>
<organism evidence="3 4">
    <name type="scientific">Aquipseudomonas campi</name>
    <dbReference type="NCBI Taxonomy" id="2731681"/>
    <lineage>
        <taxon>Bacteria</taxon>
        <taxon>Pseudomonadati</taxon>
        <taxon>Pseudomonadota</taxon>
        <taxon>Gammaproteobacteria</taxon>
        <taxon>Pseudomonadales</taxon>
        <taxon>Pseudomonadaceae</taxon>
        <taxon>Aquipseudomonas</taxon>
    </lineage>
</organism>
<dbReference type="EMBL" id="CP053697">
    <property type="protein sequence ID" value="QKE65232.1"/>
    <property type="molecule type" value="Genomic_DNA"/>
</dbReference>
<dbReference type="KEGG" id="pcam:HNE05_18345"/>
<proteinExistence type="predicted"/>
<name>A0A6M8FLR8_9GAMM</name>
<sequence>MAVLHQLLPVRHSGAHRITIAGHTDNRPIRRLLYPSNWGLSSARTGSVVRYLEANGISSKRLSTLGHADTLPLASNQTAEGRAHNHQVELILEKAAPEACAKPRKAGGSPNT</sequence>
<accession>A0A6M8FLR8</accession>
<protein>
    <submittedName>
        <fullName evidence="3">OmpA family protein</fullName>
    </submittedName>
</protein>
<dbReference type="Proteomes" id="UP000501379">
    <property type="component" value="Chromosome"/>
</dbReference>
<dbReference type="Pfam" id="PF00691">
    <property type="entry name" value="OmpA"/>
    <property type="match status" value="1"/>
</dbReference>
<reference evidence="3" key="1">
    <citation type="submission" date="2020-07" db="EMBL/GenBank/DDBJ databases">
        <title>Nitrate ammonifying Pseudomonas campi sp. nov. isolated from German agricultural grassland.</title>
        <authorList>
            <person name="Timsy T."/>
            <person name="Ulrich A."/>
            <person name="Spanner T."/>
            <person name="Foesel B."/>
            <person name="Kolb S."/>
            <person name="Horn M.A."/>
            <person name="Behrendt U."/>
        </authorList>
    </citation>
    <scope>NUCLEOTIDE SEQUENCE</scope>
    <source>
        <strain evidence="3">S1-A32-2</strain>
    </source>
</reference>
<dbReference type="InterPro" id="IPR036737">
    <property type="entry name" value="OmpA-like_sf"/>
</dbReference>
<dbReference type="PROSITE" id="PS51123">
    <property type="entry name" value="OMPA_2"/>
    <property type="match status" value="1"/>
</dbReference>
<dbReference type="CDD" id="cd07185">
    <property type="entry name" value="OmpA_C-like"/>
    <property type="match status" value="1"/>
</dbReference>
<gene>
    <name evidence="3" type="ORF">HNE05_18345</name>
</gene>
<evidence type="ECO:0000313" key="3">
    <source>
        <dbReference type="EMBL" id="QKE65232.1"/>
    </source>
</evidence>
<feature type="domain" description="OmpA-like" evidence="2">
    <location>
        <begin position="1"/>
        <end position="96"/>
    </location>
</feature>
<dbReference type="InterPro" id="IPR050330">
    <property type="entry name" value="Bact_OuterMem_StrucFunc"/>
</dbReference>